<accession>A0AAD4C995</accession>
<gene>
    <name evidence="2" type="ORF">L210DRAFT_3319077</name>
</gene>
<feature type="non-terminal residue" evidence="2">
    <location>
        <position position="1"/>
    </location>
</feature>
<reference evidence="2" key="2">
    <citation type="journal article" date="2020" name="Nat. Commun.">
        <title>Large-scale genome sequencing of mycorrhizal fungi provides insights into the early evolution of symbiotic traits.</title>
        <authorList>
            <person name="Miyauchi S."/>
            <person name="Kiss E."/>
            <person name="Kuo A."/>
            <person name="Drula E."/>
            <person name="Kohler A."/>
            <person name="Sanchez-Garcia M."/>
            <person name="Morin E."/>
            <person name="Andreopoulos B."/>
            <person name="Barry K.W."/>
            <person name="Bonito G."/>
            <person name="Buee M."/>
            <person name="Carver A."/>
            <person name="Chen C."/>
            <person name="Cichocki N."/>
            <person name="Clum A."/>
            <person name="Culley D."/>
            <person name="Crous P.W."/>
            <person name="Fauchery L."/>
            <person name="Girlanda M."/>
            <person name="Hayes R.D."/>
            <person name="Keri Z."/>
            <person name="LaButti K."/>
            <person name="Lipzen A."/>
            <person name="Lombard V."/>
            <person name="Magnuson J."/>
            <person name="Maillard F."/>
            <person name="Murat C."/>
            <person name="Nolan M."/>
            <person name="Ohm R.A."/>
            <person name="Pangilinan J."/>
            <person name="Pereira M.F."/>
            <person name="Perotto S."/>
            <person name="Peter M."/>
            <person name="Pfister S."/>
            <person name="Riley R."/>
            <person name="Sitrit Y."/>
            <person name="Stielow J.B."/>
            <person name="Szollosi G."/>
            <person name="Zifcakova L."/>
            <person name="Stursova M."/>
            <person name="Spatafora J.W."/>
            <person name="Tedersoo L."/>
            <person name="Vaario L.M."/>
            <person name="Yamada A."/>
            <person name="Yan M."/>
            <person name="Wang P."/>
            <person name="Xu J."/>
            <person name="Bruns T."/>
            <person name="Baldrian P."/>
            <person name="Vilgalys R."/>
            <person name="Dunand C."/>
            <person name="Henrissat B."/>
            <person name="Grigoriev I.V."/>
            <person name="Hibbett D."/>
            <person name="Nagy L.G."/>
            <person name="Martin F.M."/>
        </authorList>
    </citation>
    <scope>NUCLEOTIDE SEQUENCE</scope>
    <source>
        <strain evidence="2">BED1</strain>
    </source>
</reference>
<name>A0AAD4C995_BOLED</name>
<proteinExistence type="predicted"/>
<feature type="coiled-coil region" evidence="1">
    <location>
        <begin position="147"/>
        <end position="174"/>
    </location>
</feature>
<keyword evidence="1" id="KW-0175">Coiled coil</keyword>
<keyword evidence="3" id="KW-1185">Reference proteome</keyword>
<evidence type="ECO:0000256" key="1">
    <source>
        <dbReference type="SAM" id="Coils"/>
    </source>
</evidence>
<comment type="caution">
    <text evidence="2">The sequence shown here is derived from an EMBL/GenBank/DDBJ whole genome shotgun (WGS) entry which is preliminary data.</text>
</comment>
<sequence>AEKLAAYYQSQLSLESLWQIGGEEYLRYKNEAALTKYRDALDELERLVVMRLFELSKLSMSGTGYKLRQQISKGLQRRSGAIRNMIQCYNAIATALNPPRPSVSWKDLTKYTFLGEFDLLCHSRTDVRDCEWSRPAIREATVKFFKLMRAKEEITRLNIEMRRLRTAIHDEEERVATATTDLLETNPLLAQELR</sequence>
<protein>
    <submittedName>
        <fullName evidence="2">Uncharacterized protein</fullName>
    </submittedName>
</protein>
<reference evidence="2" key="1">
    <citation type="submission" date="2019-10" db="EMBL/GenBank/DDBJ databases">
        <authorList>
            <consortium name="DOE Joint Genome Institute"/>
            <person name="Kuo A."/>
            <person name="Miyauchi S."/>
            <person name="Kiss E."/>
            <person name="Drula E."/>
            <person name="Kohler A."/>
            <person name="Sanchez-Garcia M."/>
            <person name="Andreopoulos B."/>
            <person name="Barry K.W."/>
            <person name="Bonito G."/>
            <person name="Buee M."/>
            <person name="Carver A."/>
            <person name="Chen C."/>
            <person name="Cichocki N."/>
            <person name="Clum A."/>
            <person name="Culley D."/>
            <person name="Crous P.W."/>
            <person name="Fauchery L."/>
            <person name="Girlanda M."/>
            <person name="Hayes R."/>
            <person name="Keri Z."/>
            <person name="LaButti K."/>
            <person name="Lipzen A."/>
            <person name="Lombard V."/>
            <person name="Magnuson J."/>
            <person name="Maillard F."/>
            <person name="Morin E."/>
            <person name="Murat C."/>
            <person name="Nolan M."/>
            <person name="Ohm R."/>
            <person name="Pangilinan J."/>
            <person name="Pereira M."/>
            <person name="Perotto S."/>
            <person name="Peter M."/>
            <person name="Riley R."/>
            <person name="Sitrit Y."/>
            <person name="Stielow B."/>
            <person name="Szollosi G."/>
            <person name="Zifcakova L."/>
            <person name="Stursova M."/>
            <person name="Spatafora J.W."/>
            <person name="Tedersoo L."/>
            <person name="Vaario L.-M."/>
            <person name="Yamada A."/>
            <person name="Yan M."/>
            <person name="Wang P."/>
            <person name="Xu J."/>
            <person name="Bruns T."/>
            <person name="Baldrian P."/>
            <person name="Vilgalys R."/>
            <person name="Henrissat B."/>
            <person name="Grigoriev I.V."/>
            <person name="Hibbett D."/>
            <person name="Nagy L.G."/>
            <person name="Martin F.M."/>
        </authorList>
    </citation>
    <scope>NUCLEOTIDE SEQUENCE</scope>
    <source>
        <strain evidence="2">BED1</strain>
    </source>
</reference>
<evidence type="ECO:0000313" key="3">
    <source>
        <dbReference type="Proteomes" id="UP001194468"/>
    </source>
</evidence>
<dbReference type="Proteomes" id="UP001194468">
    <property type="component" value="Unassembled WGS sequence"/>
</dbReference>
<dbReference type="AlphaFoldDB" id="A0AAD4C995"/>
<evidence type="ECO:0000313" key="2">
    <source>
        <dbReference type="EMBL" id="KAF8452805.1"/>
    </source>
</evidence>
<organism evidence="2 3">
    <name type="scientific">Boletus edulis BED1</name>
    <dbReference type="NCBI Taxonomy" id="1328754"/>
    <lineage>
        <taxon>Eukaryota</taxon>
        <taxon>Fungi</taxon>
        <taxon>Dikarya</taxon>
        <taxon>Basidiomycota</taxon>
        <taxon>Agaricomycotina</taxon>
        <taxon>Agaricomycetes</taxon>
        <taxon>Agaricomycetidae</taxon>
        <taxon>Boletales</taxon>
        <taxon>Boletineae</taxon>
        <taxon>Boletaceae</taxon>
        <taxon>Boletoideae</taxon>
        <taxon>Boletus</taxon>
    </lineage>
</organism>
<dbReference type="EMBL" id="WHUW01000001">
    <property type="protein sequence ID" value="KAF8452805.1"/>
    <property type="molecule type" value="Genomic_DNA"/>
</dbReference>
<feature type="non-terminal residue" evidence="2">
    <location>
        <position position="194"/>
    </location>
</feature>